<organism evidence="1 2">
    <name type="scientific">Methylosinus sporium</name>
    <dbReference type="NCBI Taxonomy" id="428"/>
    <lineage>
        <taxon>Bacteria</taxon>
        <taxon>Pseudomonadati</taxon>
        <taxon>Pseudomonadota</taxon>
        <taxon>Alphaproteobacteria</taxon>
        <taxon>Hyphomicrobiales</taxon>
        <taxon>Methylocystaceae</taxon>
        <taxon>Methylosinus</taxon>
    </lineage>
</organism>
<dbReference type="AlphaFoldDB" id="A0A549T0B3"/>
<accession>A0A549T0B3</accession>
<dbReference type="EMBL" id="VJMF01000031">
    <property type="protein sequence ID" value="TRL35305.1"/>
    <property type="molecule type" value="Genomic_DNA"/>
</dbReference>
<sequence length="81" mass="9093">MPGTAARLDPAAVDLEIDDATLRVFLADGREIAAPLEWFPLLRDAEPEQRRNWRLVGRGEGIHWPDIDEDISVYNLLGLPS</sequence>
<name>A0A549T0B3_METSR</name>
<reference evidence="1 2" key="1">
    <citation type="submission" date="2019-07" db="EMBL/GenBank/DDBJ databases">
        <title>Ln-dependent methylotrophs.</title>
        <authorList>
            <person name="Tani A."/>
        </authorList>
    </citation>
    <scope>NUCLEOTIDE SEQUENCE [LARGE SCALE GENOMIC DNA]</scope>
    <source>
        <strain evidence="1 2">SM89A</strain>
    </source>
</reference>
<proteinExistence type="predicted"/>
<dbReference type="RefSeq" id="WP_142862554.1">
    <property type="nucleotide sequence ID" value="NZ_VJMF01000031.1"/>
</dbReference>
<gene>
    <name evidence="1" type="ORF">FM996_07920</name>
</gene>
<dbReference type="Gene3D" id="3.30.2020.40">
    <property type="entry name" value="Uncharacterised protein PF10387, DUF2442"/>
    <property type="match status" value="1"/>
</dbReference>
<protein>
    <submittedName>
        <fullName evidence="1">DUF2442 domain-containing protein</fullName>
    </submittedName>
</protein>
<dbReference type="Pfam" id="PF10387">
    <property type="entry name" value="DUF2442"/>
    <property type="match status" value="1"/>
</dbReference>
<evidence type="ECO:0000313" key="1">
    <source>
        <dbReference type="EMBL" id="TRL35305.1"/>
    </source>
</evidence>
<dbReference type="InterPro" id="IPR018841">
    <property type="entry name" value="DUF2442"/>
</dbReference>
<comment type="caution">
    <text evidence="1">The sequence shown here is derived from an EMBL/GenBank/DDBJ whole genome shotgun (WGS) entry which is preliminary data.</text>
</comment>
<evidence type="ECO:0000313" key="2">
    <source>
        <dbReference type="Proteomes" id="UP000316781"/>
    </source>
</evidence>
<dbReference type="Proteomes" id="UP000316781">
    <property type="component" value="Unassembled WGS sequence"/>
</dbReference>